<dbReference type="Proteomes" id="UP000799118">
    <property type="component" value="Unassembled WGS sequence"/>
</dbReference>
<dbReference type="Pfam" id="PF08584">
    <property type="entry name" value="Ribonuc_P_40"/>
    <property type="match status" value="1"/>
</dbReference>
<dbReference type="PANTHER" id="PTHR15396:SF1">
    <property type="entry name" value="RIBONUCLEASE P PROTEIN SUBUNIT P40"/>
    <property type="match status" value="1"/>
</dbReference>
<reference evidence="1" key="1">
    <citation type="journal article" date="2019" name="Environ. Microbiol.">
        <title>Fungal ecological strategies reflected in gene transcription - a case study of two litter decomposers.</title>
        <authorList>
            <person name="Barbi F."/>
            <person name="Kohler A."/>
            <person name="Barry K."/>
            <person name="Baskaran P."/>
            <person name="Daum C."/>
            <person name="Fauchery L."/>
            <person name="Ihrmark K."/>
            <person name="Kuo A."/>
            <person name="LaButti K."/>
            <person name="Lipzen A."/>
            <person name="Morin E."/>
            <person name="Grigoriev I.V."/>
            <person name="Henrissat B."/>
            <person name="Lindahl B."/>
            <person name="Martin F."/>
        </authorList>
    </citation>
    <scope>NUCLEOTIDE SEQUENCE</scope>
    <source>
        <strain evidence="1">JB14</strain>
    </source>
</reference>
<organism evidence="1 2">
    <name type="scientific">Gymnopus androsaceus JB14</name>
    <dbReference type="NCBI Taxonomy" id="1447944"/>
    <lineage>
        <taxon>Eukaryota</taxon>
        <taxon>Fungi</taxon>
        <taxon>Dikarya</taxon>
        <taxon>Basidiomycota</taxon>
        <taxon>Agaricomycotina</taxon>
        <taxon>Agaricomycetes</taxon>
        <taxon>Agaricomycetidae</taxon>
        <taxon>Agaricales</taxon>
        <taxon>Marasmiineae</taxon>
        <taxon>Omphalotaceae</taxon>
        <taxon>Gymnopus</taxon>
    </lineage>
</organism>
<proteinExistence type="predicted"/>
<dbReference type="GO" id="GO:0004526">
    <property type="term" value="F:ribonuclease P activity"/>
    <property type="evidence" value="ECO:0007669"/>
    <property type="project" value="TreeGrafter"/>
</dbReference>
<sequence>MTLEPRRIEISTGLSLQDTKLQNQARSHPFTQQERENLSLDLIFPSNESFENALETSLKAPRYLKGQVSLSKIAAESSSVSFVESGLSLLSAGSGPTFSTQEEDIWCIDHRGVLTLSVCKDTYNTLGLVGKRVAFGKGKAKQGDGRHGVFFFPFFVVVTFLRGDWITDQQPVQYSNLHPVVRQGYESSKVRAHRELALKRWEERRAREVGCRCGMFLSFSEDGEGLETAFENLIEDRPTNPFEAVQVRVCQQSKKGRKKTGMRRWKDYLSGLGMAGLGATRQEDSFCSWLQDTNSEDLNWVTSYGV</sequence>
<gene>
    <name evidence="1" type="ORF">BT96DRAFT_987112</name>
</gene>
<dbReference type="GO" id="GO:0000447">
    <property type="term" value="P:endonucleolytic cleavage in ITS1 to separate SSU-rRNA from 5.8S rRNA and LSU-rRNA from tricistronic rRNA transcript (SSU-rRNA, 5.8S rRNA, LSU-rRNA)"/>
    <property type="evidence" value="ECO:0007669"/>
    <property type="project" value="TreeGrafter"/>
</dbReference>
<protein>
    <submittedName>
        <fullName evidence="1">Uncharacterized protein</fullName>
    </submittedName>
</protein>
<dbReference type="AlphaFoldDB" id="A0A6A4ICK9"/>
<dbReference type="PANTHER" id="PTHR15396">
    <property type="entry name" value="RIBONUCLEASE P PROTEIN SUBUNIT P40"/>
    <property type="match status" value="1"/>
</dbReference>
<dbReference type="GO" id="GO:0001682">
    <property type="term" value="P:tRNA 5'-leader removal"/>
    <property type="evidence" value="ECO:0007669"/>
    <property type="project" value="InterPro"/>
</dbReference>
<dbReference type="GO" id="GO:0030681">
    <property type="term" value="C:multimeric ribonuclease P complex"/>
    <property type="evidence" value="ECO:0007669"/>
    <property type="project" value="TreeGrafter"/>
</dbReference>
<dbReference type="OrthoDB" id="63112at2759"/>
<dbReference type="GO" id="GO:0000172">
    <property type="term" value="C:ribonuclease MRP complex"/>
    <property type="evidence" value="ECO:0007669"/>
    <property type="project" value="TreeGrafter"/>
</dbReference>
<dbReference type="GO" id="GO:0000171">
    <property type="term" value="F:ribonuclease MRP activity"/>
    <property type="evidence" value="ECO:0007669"/>
    <property type="project" value="TreeGrafter"/>
</dbReference>
<dbReference type="EMBL" id="ML769399">
    <property type="protein sequence ID" value="KAE9406847.1"/>
    <property type="molecule type" value="Genomic_DNA"/>
</dbReference>
<name>A0A6A4ICK9_9AGAR</name>
<accession>A0A6A4ICK9</accession>
<evidence type="ECO:0000313" key="2">
    <source>
        <dbReference type="Proteomes" id="UP000799118"/>
    </source>
</evidence>
<dbReference type="InterPro" id="IPR013893">
    <property type="entry name" value="RNase_P_Rpp40"/>
</dbReference>
<evidence type="ECO:0000313" key="1">
    <source>
        <dbReference type="EMBL" id="KAE9406847.1"/>
    </source>
</evidence>
<keyword evidence="2" id="KW-1185">Reference proteome</keyword>